<evidence type="ECO:0000256" key="2">
    <source>
        <dbReference type="ARBA" id="ARBA00023002"/>
    </source>
</evidence>
<dbReference type="KEGG" id="palb:EJC50_18130"/>
<feature type="domain" description="Dehydrogenase E1 component" evidence="4">
    <location>
        <begin position="2"/>
        <end position="295"/>
    </location>
</feature>
<comment type="cofactor">
    <cofactor evidence="1">
        <name>thiamine diphosphate</name>
        <dbReference type="ChEBI" id="CHEBI:58937"/>
    </cofactor>
</comment>
<dbReference type="AlphaFoldDB" id="A0A3Q8XB48"/>
<dbReference type="Proteomes" id="UP000272528">
    <property type="component" value="Chromosome"/>
</dbReference>
<dbReference type="SUPFAM" id="SSF52518">
    <property type="entry name" value="Thiamin diphosphate-binding fold (THDP-binding)"/>
    <property type="match status" value="1"/>
</dbReference>
<evidence type="ECO:0000256" key="3">
    <source>
        <dbReference type="ARBA" id="ARBA00023052"/>
    </source>
</evidence>
<protein>
    <submittedName>
        <fullName evidence="5">Thiamine pyrophosphate-dependent dehydrogenase E1 component subunit alpha</fullName>
    </submittedName>
</protein>
<reference evidence="6" key="1">
    <citation type="submission" date="2018-12" db="EMBL/GenBank/DDBJ databases">
        <title>Genome sequence of Peanibacillus sp.</title>
        <authorList>
            <person name="Subramani G."/>
            <person name="Srinivasan S."/>
            <person name="Kim M.K."/>
        </authorList>
    </citation>
    <scope>NUCLEOTIDE SEQUENCE [LARGE SCALE GENOMIC DNA]</scope>
    <source>
        <strain evidence="6">18JY67-1</strain>
    </source>
</reference>
<evidence type="ECO:0000256" key="1">
    <source>
        <dbReference type="ARBA" id="ARBA00001964"/>
    </source>
</evidence>
<keyword evidence="3" id="KW-0786">Thiamine pyrophosphate</keyword>
<sequence length="309" mass="33498">MLRIREFELRAEEQTLAGNVVGGVHLAIGHEAVAVGVMKALKSEDYVTGPHRGHHIVIAKGSDMKNIMAELMGKATGLSGGRGGSMHMADVETGLLGVNGIVGASIVVATGAAFSAKYLGQDRVAAAFFGDGGANKGQFHESLNMASILDLPAIYVCENNEFAVETAVSYSTGVDHIAERGSSYRIPGIIVDGLDVLDVYLAAKEARLRAVQESRPTLIEAKTYRFKGHSIGDKENYRTKEEVQERMKSDPIFKLKHQLEDAGWLNEEQWNEMKLDVENEVAAAVDFALRSPLPDAATALRHVYSKEVF</sequence>
<dbReference type="InterPro" id="IPR001017">
    <property type="entry name" value="DH_E1"/>
</dbReference>
<evidence type="ECO:0000313" key="6">
    <source>
        <dbReference type="Proteomes" id="UP000272528"/>
    </source>
</evidence>
<keyword evidence="2" id="KW-0560">Oxidoreductase</keyword>
<gene>
    <name evidence="5" type="ORF">EJC50_18130</name>
</gene>
<dbReference type="PANTHER" id="PTHR11516:SF60">
    <property type="entry name" value="PYRUVATE DEHYDROGENASE E1 COMPONENT SUBUNIT ALPHA"/>
    <property type="match status" value="1"/>
</dbReference>
<dbReference type="GO" id="GO:0004739">
    <property type="term" value="F:pyruvate dehydrogenase (acetyl-transferring) activity"/>
    <property type="evidence" value="ECO:0007669"/>
    <property type="project" value="TreeGrafter"/>
</dbReference>
<dbReference type="CDD" id="cd02000">
    <property type="entry name" value="TPP_E1_PDC_ADC_BCADC"/>
    <property type="match status" value="1"/>
</dbReference>
<accession>A0A3Q8XB48</accession>
<dbReference type="Pfam" id="PF00676">
    <property type="entry name" value="E1_dh"/>
    <property type="match status" value="1"/>
</dbReference>
<dbReference type="GO" id="GO:0006086">
    <property type="term" value="P:pyruvate decarboxylation to acetyl-CoA"/>
    <property type="evidence" value="ECO:0007669"/>
    <property type="project" value="TreeGrafter"/>
</dbReference>
<keyword evidence="6" id="KW-1185">Reference proteome</keyword>
<dbReference type="InterPro" id="IPR029061">
    <property type="entry name" value="THDP-binding"/>
</dbReference>
<dbReference type="InterPro" id="IPR050642">
    <property type="entry name" value="PDH_E1_Alpha_Subunit"/>
</dbReference>
<evidence type="ECO:0000259" key="4">
    <source>
        <dbReference type="Pfam" id="PF00676"/>
    </source>
</evidence>
<name>A0A3Q8XB48_9BACL</name>
<organism evidence="5 6">
    <name type="scientific">Paenibacillus albus</name>
    <dbReference type="NCBI Taxonomy" id="2495582"/>
    <lineage>
        <taxon>Bacteria</taxon>
        <taxon>Bacillati</taxon>
        <taxon>Bacillota</taxon>
        <taxon>Bacilli</taxon>
        <taxon>Bacillales</taxon>
        <taxon>Paenibacillaceae</taxon>
        <taxon>Paenibacillus</taxon>
    </lineage>
</organism>
<dbReference type="PANTHER" id="PTHR11516">
    <property type="entry name" value="PYRUVATE DEHYDROGENASE E1 COMPONENT, ALPHA SUBUNIT BACTERIAL AND ORGANELLAR"/>
    <property type="match status" value="1"/>
</dbReference>
<dbReference type="Gene3D" id="3.40.50.970">
    <property type="match status" value="1"/>
</dbReference>
<evidence type="ECO:0000313" key="5">
    <source>
        <dbReference type="EMBL" id="AZN43772.1"/>
    </source>
</evidence>
<dbReference type="OrthoDB" id="9766715at2"/>
<proteinExistence type="predicted"/>
<dbReference type="EMBL" id="CP034437">
    <property type="protein sequence ID" value="AZN43772.1"/>
    <property type="molecule type" value="Genomic_DNA"/>
</dbReference>